<reference evidence="1" key="2">
    <citation type="submission" date="2020-01" db="EMBL/GenBank/DDBJ databases">
        <authorList>
            <person name="Korhonen P.K.K."/>
            <person name="Guangxu M.G."/>
            <person name="Wang T.W."/>
            <person name="Stroehlein A.J.S."/>
            <person name="Young N.D."/>
            <person name="Ang C.-S.A."/>
            <person name="Fernando D.W.F."/>
            <person name="Lu H.L."/>
            <person name="Taylor S.T."/>
            <person name="Ehtesham M.E.M."/>
            <person name="Najaraj S.H.N."/>
            <person name="Harsha G.H.G."/>
            <person name="Madugundu A.M."/>
            <person name="Renuse S.R."/>
            <person name="Holt D.H."/>
            <person name="Pandey A.P."/>
            <person name="Papenfuss A.P."/>
            <person name="Gasser R.B.G."/>
            <person name="Fischer K.F."/>
        </authorList>
    </citation>
    <scope>NUCLEOTIDE SEQUENCE</scope>
    <source>
        <strain evidence="1">SSS_KF_BRIS2020</strain>
    </source>
</reference>
<dbReference type="Proteomes" id="UP000070412">
    <property type="component" value="Unassembled WGS sequence"/>
</dbReference>
<dbReference type="AlphaFoldDB" id="A0A834VJC6"/>
<reference evidence="2" key="3">
    <citation type="submission" date="2022-06" db="UniProtKB">
        <authorList>
            <consortium name="EnsemblMetazoa"/>
        </authorList>
    </citation>
    <scope>IDENTIFICATION</scope>
</reference>
<proteinExistence type="predicted"/>
<evidence type="ECO:0000313" key="3">
    <source>
        <dbReference type="Proteomes" id="UP000070412"/>
    </source>
</evidence>
<keyword evidence="3" id="KW-1185">Reference proteome</keyword>
<protein>
    <submittedName>
        <fullName evidence="1 2">Uncharacterized protein</fullName>
    </submittedName>
</protein>
<reference evidence="3" key="1">
    <citation type="journal article" date="2020" name="PLoS Negl. Trop. Dis.">
        <title>High-quality nuclear genome for Sarcoptes scabiei-A critical resource for a neglected parasite.</title>
        <authorList>
            <person name="Korhonen P.K."/>
            <person name="Gasser R.B."/>
            <person name="Ma G."/>
            <person name="Wang T."/>
            <person name="Stroehlein A.J."/>
            <person name="Young N.D."/>
            <person name="Ang C.S."/>
            <person name="Fernando D.D."/>
            <person name="Lu H.C."/>
            <person name="Taylor S."/>
            <person name="Reynolds S.L."/>
            <person name="Mofiz E."/>
            <person name="Najaraj S.H."/>
            <person name="Gowda H."/>
            <person name="Madugundu A."/>
            <person name="Renuse S."/>
            <person name="Holt D."/>
            <person name="Pandey A."/>
            <person name="Papenfuss A.T."/>
            <person name="Fischer K."/>
        </authorList>
    </citation>
    <scope>NUCLEOTIDE SEQUENCE [LARGE SCALE GENOMIC DNA]</scope>
</reference>
<name>A0A834VJC6_SARSC</name>
<evidence type="ECO:0000313" key="2">
    <source>
        <dbReference type="EnsemblMetazoa" id="KAF7496423.1"/>
    </source>
</evidence>
<evidence type="ECO:0000313" key="1">
    <source>
        <dbReference type="EMBL" id="KAF7496423.1"/>
    </source>
</evidence>
<sequence>MKTNQSIIEIDRRDRCHLIVTPIVIRKRRFNQSLTKARTNEFDDLLQPPTHNSHHNGNDSFHQLVRCLDRIEIDCQNHQRILNDRLFRFRNQLALYHHHRNRSQQFSNHRNNSSLQNEQILLKILSNLRSNTVAINSIKAKLDCFQSKDERMTKFEQIDNHFEETDNDNSVVERRKNSLIKISFPLKKSSQFLEEFDSNTTAVLNDFSIEKIRAKDCFSLNKIRFDMKILFVSKMMIIIDSIRSQTRDHIGILEYVKFFMILYHH</sequence>
<organism evidence="1">
    <name type="scientific">Sarcoptes scabiei</name>
    <name type="common">Itch mite</name>
    <name type="synonym">Acarus scabiei</name>
    <dbReference type="NCBI Taxonomy" id="52283"/>
    <lineage>
        <taxon>Eukaryota</taxon>
        <taxon>Metazoa</taxon>
        <taxon>Ecdysozoa</taxon>
        <taxon>Arthropoda</taxon>
        <taxon>Chelicerata</taxon>
        <taxon>Arachnida</taxon>
        <taxon>Acari</taxon>
        <taxon>Acariformes</taxon>
        <taxon>Sarcoptiformes</taxon>
        <taxon>Astigmata</taxon>
        <taxon>Psoroptidia</taxon>
        <taxon>Sarcoptoidea</taxon>
        <taxon>Sarcoptidae</taxon>
        <taxon>Sarcoptinae</taxon>
        <taxon>Sarcoptes</taxon>
    </lineage>
</organism>
<gene>
    <name evidence="1" type="ORF">SSS_7005</name>
</gene>
<accession>A0A834VJC6</accession>
<dbReference type="EMBL" id="WVUK01000008">
    <property type="protein sequence ID" value="KAF7496423.1"/>
    <property type="molecule type" value="Genomic_DNA"/>
</dbReference>
<dbReference type="EnsemblMetazoa" id="SSS_7005s_mrna">
    <property type="protein sequence ID" value="KAF7496423.1"/>
    <property type="gene ID" value="SSS_7005"/>
</dbReference>